<organism evidence="1 2">
    <name type="scientific">Malacoplasma iowae DK-CPA</name>
    <dbReference type="NCBI Taxonomy" id="1394179"/>
    <lineage>
        <taxon>Bacteria</taxon>
        <taxon>Bacillati</taxon>
        <taxon>Mycoplasmatota</taxon>
        <taxon>Mycoplasmoidales</taxon>
        <taxon>Mycoplasmoidaceae</taxon>
        <taxon>Malacoplasma</taxon>
    </lineage>
</organism>
<comment type="caution">
    <text evidence="1">The sequence shown here is derived from an EMBL/GenBank/DDBJ whole genome shotgun (WGS) entry which is preliminary data.</text>
</comment>
<dbReference type="EMBL" id="AWQU01000071">
    <property type="protein sequence ID" value="KFB07685.1"/>
    <property type="molecule type" value="Genomic_DNA"/>
</dbReference>
<dbReference type="AlphaFoldDB" id="A0A084U3Z9"/>
<keyword evidence="2" id="KW-1185">Reference proteome</keyword>
<proteinExistence type="predicted"/>
<dbReference type="Proteomes" id="UP000028523">
    <property type="component" value="Unassembled WGS sequence"/>
</dbReference>
<name>A0A084U3Z9_MALIO</name>
<evidence type="ECO:0000313" key="1">
    <source>
        <dbReference type="EMBL" id="KFB07685.1"/>
    </source>
</evidence>
<protein>
    <submittedName>
        <fullName evidence="1">Uncharacterized protein</fullName>
    </submittedName>
</protein>
<sequence>MLMKKQNTEIIDYINENLNGSIKKIQGRLSDFVSPNSREKKLISNSFKKYVREIFKQKYGKGIQSHYTKNKIYDNIEKLEIPENVDRSSFGSIAEISFSSLINDKYLNYEDIINDLKSSNAKYIFNTVNEIDLKHGVTYFLRNKKAIYILKKRSFFLKNILKNKIHDSFTNSDDEMDFYVVYEYIKECDKKTNYPKKKTFLKSLKREMFINQNITDRVYKWLDQQNVTIDKLKQRFKTSSFYHNKFKNIIISFELDLYTKDSIVEIKTSTKEFKIDWFYQMLLYHFCLLANGFKNKYICLYNLTYGNFYKVKVSDFFNEKDFLNYLKTNKVI</sequence>
<evidence type="ECO:0000313" key="2">
    <source>
        <dbReference type="Proteomes" id="UP000028523"/>
    </source>
</evidence>
<reference evidence="1 2" key="1">
    <citation type="journal article" date="2014" name="PLoS ONE">
        <title>Reduction of Hydrogen Peroxide Accumulation and Toxicity by a Catalase from Mycoplasma iowae.</title>
        <authorList>
            <person name="Pritchard R.E."/>
            <person name="Prassinos A.J."/>
            <person name="Osborne J.D."/>
            <person name="Raviv Z."/>
            <person name="Balish M.F."/>
        </authorList>
    </citation>
    <scope>NUCLEOTIDE SEQUENCE [LARGE SCALE GENOMIC DNA]</scope>
    <source>
        <strain evidence="1 2">DK-CPA</strain>
    </source>
</reference>
<gene>
    <name evidence="1" type="ORF">P271_536</name>
</gene>
<accession>A0A084U3Z9</accession>